<dbReference type="EMBL" id="JAULSU010000006">
    <property type="protein sequence ID" value="KAK0614043.1"/>
    <property type="molecule type" value="Genomic_DNA"/>
</dbReference>
<comment type="caution">
    <text evidence="2">The sequence shown here is derived from an EMBL/GenBank/DDBJ whole genome shotgun (WGS) entry which is preliminary data.</text>
</comment>
<keyword evidence="1" id="KW-1133">Transmembrane helix</keyword>
<feature type="transmembrane region" description="Helical" evidence="1">
    <location>
        <begin position="77"/>
        <end position="100"/>
    </location>
</feature>
<keyword evidence="1" id="KW-0472">Membrane</keyword>
<reference evidence="2" key="1">
    <citation type="submission" date="2023-06" db="EMBL/GenBank/DDBJ databases">
        <title>Genome-scale phylogeny and comparative genomics of the fungal order Sordariales.</title>
        <authorList>
            <consortium name="Lawrence Berkeley National Laboratory"/>
            <person name="Hensen N."/>
            <person name="Bonometti L."/>
            <person name="Westerberg I."/>
            <person name="Brannstrom I.O."/>
            <person name="Guillou S."/>
            <person name="Cros-Aarteil S."/>
            <person name="Calhoun S."/>
            <person name="Haridas S."/>
            <person name="Kuo A."/>
            <person name="Mondo S."/>
            <person name="Pangilinan J."/>
            <person name="Riley R."/>
            <person name="Labutti K."/>
            <person name="Andreopoulos B."/>
            <person name="Lipzen A."/>
            <person name="Chen C."/>
            <person name="Yanf M."/>
            <person name="Daum C."/>
            <person name="Ng V."/>
            <person name="Clum A."/>
            <person name="Steindorff A."/>
            <person name="Ohm R."/>
            <person name="Martin F."/>
            <person name="Silar P."/>
            <person name="Natvig D."/>
            <person name="Lalanne C."/>
            <person name="Gautier V."/>
            <person name="Ament-Velasquez S.L."/>
            <person name="Kruys A."/>
            <person name="Hutchinson M.I."/>
            <person name="Powell A.J."/>
            <person name="Barry K."/>
            <person name="Miller A.N."/>
            <person name="Grigoriev I.V."/>
            <person name="Debuchy R."/>
            <person name="Gladieux P."/>
            <person name="Thoren M.H."/>
            <person name="Johannesson H."/>
        </authorList>
    </citation>
    <scope>NUCLEOTIDE SEQUENCE</scope>
    <source>
        <strain evidence="2">CBS 606.72</strain>
    </source>
</reference>
<name>A0AA39WER3_9PEZI</name>
<evidence type="ECO:0000313" key="3">
    <source>
        <dbReference type="Proteomes" id="UP001175000"/>
    </source>
</evidence>
<proteinExistence type="predicted"/>
<organism evidence="2 3">
    <name type="scientific">Immersiella caudata</name>
    <dbReference type="NCBI Taxonomy" id="314043"/>
    <lineage>
        <taxon>Eukaryota</taxon>
        <taxon>Fungi</taxon>
        <taxon>Dikarya</taxon>
        <taxon>Ascomycota</taxon>
        <taxon>Pezizomycotina</taxon>
        <taxon>Sordariomycetes</taxon>
        <taxon>Sordariomycetidae</taxon>
        <taxon>Sordariales</taxon>
        <taxon>Lasiosphaeriaceae</taxon>
        <taxon>Immersiella</taxon>
    </lineage>
</organism>
<keyword evidence="1" id="KW-0812">Transmembrane</keyword>
<evidence type="ECO:0000313" key="2">
    <source>
        <dbReference type="EMBL" id="KAK0614043.1"/>
    </source>
</evidence>
<feature type="transmembrane region" description="Helical" evidence="1">
    <location>
        <begin position="32"/>
        <end position="65"/>
    </location>
</feature>
<accession>A0AA39WER3</accession>
<feature type="transmembrane region" description="Helical" evidence="1">
    <location>
        <begin position="126"/>
        <end position="144"/>
    </location>
</feature>
<dbReference type="Proteomes" id="UP001175000">
    <property type="component" value="Unassembled WGS sequence"/>
</dbReference>
<dbReference type="AlphaFoldDB" id="A0AA39WER3"/>
<gene>
    <name evidence="2" type="ORF">B0T14DRAFT_527527</name>
</gene>
<protein>
    <submittedName>
        <fullName evidence="2">Uncharacterized protein</fullName>
    </submittedName>
</protein>
<keyword evidence="3" id="KW-1185">Reference proteome</keyword>
<sequence length="200" mass="19033">MGLFGSVTVAVRALGAVLLAHAAGAGFAAVIAALVAAVGAALTLGAGAAFLLVIVVVHLGLIYLLLAMGRLVLPVRVVLPVVVLVPRLVAVQAVVLGLAVQGRGGHVDGIRLADLDGAGGRRGRQAVAVVVGAVVVAGAGLLAVDGRGGRVAVVGVARVAVAGGSVAVGVGTGRGAVSGVELQGLTGVEVGAALVVGVRA</sequence>
<evidence type="ECO:0000256" key="1">
    <source>
        <dbReference type="SAM" id="Phobius"/>
    </source>
</evidence>